<dbReference type="SUPFAM" id="SSF52200">
    <property type="entry name" value="Toll/Interleukin receptor TIR domain"/>
    <property type="match status" value="1"/>
</dbReference>
<sequence length="945" mass="107955">MKMMKRIGVVLVWFLVASCVSSRDVVCRSRSRAQNGTLVDCSHTQVTSLSDVDISGVDVSDVILLDLSNNQLSEWRSGSLSDLSSLRHLNLGHNDLQELDQHAFQGLEELETLDLSYNNLTALTSRTFANLPHLQRLLLDHNQVTSLGTDLFENLTHLRHLDLGHNHLQVLYNNTFSSLAHLNWLGLGSNRLQRLEAGAMTGLDRLINLDLSLNKLQLTSSVYPARVFASLGQLQLLRLENNDHDQNGEYPDNVFSDLVSLTLLSIDTFSDVHFGRDFAALRNIHTLDLSKNCRISRIFNTSFEGLKNSTLSFIYFQYCSLQIIEACAFCELPALDRLWFMYSYYQTPNHILESLYGLQHQNMTEIKLQSIGDRLPLYHVIDSHSARYLQQICVKNFTMSTCSIQRIAGNALAVQNTPFFRCVEHIDVSMNAIIGDASTLIKMMMSDGPLRSLALQDQIRFTITGAQCLVSGDFRCKDHFRDGGYDENTYTMGFRTPMNISYINISSIFPHLDPLPVNWTFPSAKHLKILDLSYLGFANCRMTFYGLENLETLSLNGNYCHNMTEKMFDFLDSLTNLSLSNFGFNPLFLKSRGWRLFQNVDQLQFLDLSRNDLPFTDPDMLRVQRRLKELDFSDNRLQKVPVNLDNHGDLTTLDLSHNSLSTLTSSERSALDSLAGRHAFSLKLLGNPLECACFNLDVVQWLWHTPVSLDGEGRQAANYTCTTETGEITSTERVMAQWMSHWRRCVGVQMFGIALSALLVQLLAIVVTFIVVRSWTQLCYAWKAIRRYRLPRRHHFHRDAYVVYSEAQDDVILACVTLREAVEEQYNVRLLLRDREELPGSVRAENVVQHIDDSWKVVLLVTRDFSKDEWACGFTVQQAQRSITDTMPDRVIVVFLEEPRDLPAMPSLQLLLRMVPERNILHVHRDTPPQHQVWKTLADLITTEH</sequence>
<evidence type="ECO:0000259" key="7">
    <source>
        <dbReference type="PROSITE" id="PS50104"/>
    </source>
</evidence>
<evidence type="ECO:0000256" key="1">
    <source>
        <dbReference type="ARBA" id="ARBA00009634"/>
    </source>
</evidence>
<dbReference type="PRINTS" id="PR00019">
    <property type="entry name" value="LEURICHRPT"/>
</dbReference>
<keyword evidence="5" id="KW-0812">Transmembrane</keyword>
<dbReference type="InterPro" id="IPR000157">
    <property type="entry name" value="TIR_dom"/>
</dbReference>
<dbReference type="InterPro" id="IPR050328">
    <property type="entry name" value="Dev_Immune_Receptor"/>
</dbReference>
<name>A0AAN9BS68_9CAEN</name>
<dbReference type="Pfam" id="PF01582">
    <property type="entry name" value="TIR"/>
    <property type="match status" value="1"/>
</dbReference>
<gene>
    <name evidence="8" type="ORF">V1264_011161</name>
</gene>
<comment type="caution">
    <text evidence="8">The sequence shown here is derived from an EMBL/GenBank/DDBJ whole genome shotgun (WGS) entry which is preliminary data.</text>
</comment>
<dbReference type="PROSITE" id="PS51257">
    <property type="entry name" value="PROKAR_LIPOPROTEIN"/>
    <property type="match status" value="1"/>
</dbReference>
<keyword evidence="4" id="KW-0677">Repeat</keyword>
<dbReference type="SUPFAM" id="SSF52058">
    <property type="entry name" value="L domain-like"/>
    <property type="match status" value="2"/>
</dbReference>
<feature type="domain" description="TIR" evidence="7">
    <location>
        <begin position="796"/>
        <end position="941"/>
    </location>
</feature>
<feature type="chain" id="PRO_5042899507" description="TIR domain-containing protein" evidence="6">
    <location>
        <begin position="23"/>
        <end position="945"/>
    </location>
</feature>
<evidence type="ECO:0000256" key="6">
    <source>
        <dbReference type="SAM" id="SignalP"/>
    </source>
</evidence>
<dbReference type="PANTHER" id="PTHR24373:SF275">
    <property type="entry name" value="TIR DOMAIN-CONTAINING PROTEIN"/>
    <property type="match status" value="1"/>
</dbReference>
<organism evidence="8 9">
    <name type="scientific">Littorina saxatilis</name>
    <dbReference type="NCBI Taxonomy" id="31220"/>
    <lineage>
        <taxon>Eukaryota</taxon>
        <taxon>Metazoa</taxon>
        <taxon>Spiralia</taxon>
        <taxon>Lophotrochozoa</taxon>
        <taxon>Mollusca</taxon>
        <taxon>Gastropoda</taxon>
        <taxon>Caenogastropoda</taxon>
        <taxon>Littorinimorpha</taxon>
        <taxon>Littorinoidea</taxon>
        <taxon>Littorinidae</taxon>
        <taxon>Littorina</taxon>
    </lineage>
</organism>
<feature type="transmembrane region" description="Helical" evidence="5">
    <location>
        <begin position="750"/>
        <end position="772"/>
    </location>
</feature>
<dbReference type="InterPro" id="IPR001611">
    <property type="entry name" value="Leu-rich_rpt"/>
</dbReference>
<dbReference type="SMART" id="SM00369">
    <property type="entry name" value="LRR_TYP"/>
    <property type="match status" value="11"/>
</dbReference>
<evidence type="ECO:0000313" key="8">
    <source>
        <dbReference type="EMBL" id="KAK7111551.1"/>
    </source>
</evidence>
<dbReference type="Pfam" id="PF13855">
    <property type="entry name" value="LRR_8"/>
    <property type="match status" value="2"/>
</dbReference>
<keyword evidence="5" id="KW-0472">Membrane</keyword>
<feature type="signal peptide" evidence="6">
    <location>
        <begin position="1"/>
        <end position="22"/>
    </location>
</feature>
<keyword evidence="9" id="KW-1185">Reference proteome</keyword>
<evidence type="ECO:0000256" key="4">
    <source>
        <dbReference type="ARBA" id="ARBA00022737"/>
    </source>
</evidence>
<dbReference type="Gene3D" id="3.80.10.10">
    <property type="entry name" value="Ribonuclease Inhibitor"/>
    <property type="match status" value="4"/>
</dbReference>
<proteinExistence type="inferred from homology"/>
<dbReference type="SMART" id="SM00365">
    <property type="entry name" value="LRR_SD22"/>
    <property type="match status" value="5"/>
</dbReference>
<comment type="similarity">
    <text evidence="1">Belongs to the Toll-like receptor family.</text>
</comment>
<keyword evidence="3 6" id="KW-0732">Signal</keyword>
<dbReference type="FunFam" id="3.80.10.10:FF:001164">
    <property type="entry name" value="GH01279p"/>
    <property type="match status" value="1"/>
</dbReference>
<dbReference type="Proteomes" id="UP001374579">
    <property type="component" value="Unassembled WGS sequence"/>
</dbReference>
<reference evidence="8 9" key="1">
    <citation type="submission" date="2024-02" db="EMBL/GenBank/DDBJ databases">
        <title>Chromosome-scale genome assembly of the rough periwinkle Littorina saxatilis.</title>
        <authorList>
            <person name="De Jode A."/>
            <person name="Faria R."/>
            <person name="Formenti G."/>
            <person name="Sims Y."/>
            <person name="Smith T.P."/>
            <person name="Tracey A."/>
            <person name="Wood J.M.D."/>
            <person name="Zagrodzka Z.B."/>
            <person name="Johannesson K."/>
            <person name="Butlin R.K."/>
            <person name="Leder E.H."/>
        </authorList>
    </citation>
    <scope>NUCLEOTIDE SEQUENCE [LARGE SCALE GENOMIC DNA]</scope>
    <source>
        <strain evidence="8">Snail1</strain>
        <tissue evidence="8">Muscle</tissue>
    </source>
</reference>
<keyword evidence="2" id="KW-0433">Leucine-rich repeat</keyword>
<dbReference type="InterPro" id="IPR003591">
    <property type="entry name" value="Leu-rich_rpt_typical-subtyp"/>
</dbReference>
<dbReference type="GO" id="GO:0007165">
    <property type="term" value="P:signal transduction"/>
    <property type="evidence" value="ECO:0007669"/>
    <property type="project" value="InterPro"/>
</dbReference>
<evidence type="ECO:0000313" key="9">
    <source>
        <dbReference type="Proteomes" id="UP001374579"/>
    </source>
</evidence>
<dbReference type="Gene3D" id="3.40.50.10140">
    <property type="entry name" value="Toll/interleukin-1 receptor homology (TIR) domain"/>
    <property type="match status" value="1"/>
</dbReference>
<protein>
    <recommendedName>
        <fullName evidence="7">TIR domain-containing protein</fullName>
    </recommendedName>
</protein>
<evidence type="ECO:0000256" key="3">
    <source>
        <dbReference type="ARBA" id="ARBA00022729"/>
    </source>
</evidence>
<accession>A0AAN9BS68</accession>
<evidence type="ECO:0000256" key="2">
    <source>
        <dbReference type="ARBA" id="ARBA00022614"/>
    </source>
</evidence>
<dbReference type="EMBL" id="JBAMIC010000002">
    <property type="protein sequence ID" value="KAK7111551.1"/>
    <property type="molecule type" value="Genomic_DNA"/>
</dbReference>
<dbReference type="InterPro" id="IPR035897">
    <property type="entry name" value="Toll_tir_struct_dom_sf"/>
</dbReference>
<dbReference type="Pfam" id="PF00560">
    <property type="entry name" value="LRR_1"/>
    <property type="match status" value="1"/>
</dbReference>
<evidence type="ECO:0000256" key="5">
    <source>
        <dbReference type="SAM" id="Phobius"/>
    </source>
</evidence>
<dbReference type="AlphaFoldDB" id="A0AAN9BS68"/>
<keyword evidence="5" id="KW-1133">Transmembrane helix</keyword>
<dbReference type="PROSITE" id="PS51450">
    <property type="entry name" value="LRR"/>
    <property type="match status" value="4"/>
</dbReference>
<dbReference type="InterPro" id="IPR032675">
    <property type="entry name" value="LRR_dom_sf"/>
</dbReference>
<dbReference type="PANTHER" id="PTHR24373">
    <property type="entry name" value="SLIT RELATED LEUCINE-RICH REPEAT NEURONAL PROTEIN"/>
    <property type="match status" value="1"/>
</dbReference>
<dbReference type="PROSITE" id="PS50104">
    <property type="entry name" value="TIR"/>
    <property type="match status" value="1"/>
</dbReference>